<dbReference type="InterPro" id="IPR017451">
    <property type="entry name" value="F-box-assoc_interact_dom"/>
</dbReference>
<reference evidence="2 5" key="1">
    <citation type="journal article" date="2011" name="Nature">
        <title>The Medicago genome provides insight into the evolution of rhizobial symbioses.</title>
        <authorList>
            <person name="Young N.D."/>
            <person name="Debelle F."/>
            <person name="Oldroyd G.E."/>
            <person name="Geurts R."/>
            <person name="Cannon S.B."/>
            <person name="Udvardi M.K."/>
            <person name="Benedito V.A."/>
            <person name="Mayer K.F."/>
            <person name="Gouzy J."/>
            <person name="Schoof H."/>
            <person name="Van de Peer Y."/>
            <person name="Proost S."/>
            <person name="Cook D.R."/>
            <person name="Meyers B.C."/>
            <person name="Spannagl M."/>
            <person name="Cheung F."/>
            <person name="De Mita S."/>
            <person name="Krishnakumar V."/>
            <person name="Gundlach H."/>
            <person name="Zhou S."/>
            <person name="Mudge J."/>
            <person name="Bharti A.K."/>
            <person name="Murray J.D."/>
            <person name="Naoumkina M.A."/>
            <person name="Rosen B."/>
            <person name="Silverstein K.A."/>
            <person name="Tang H."/>
            <person name="Rombauts S."/>
            <person name="Zhao P.X."/>
            <person name="Zhou P."/>
            <person name="Barbe V."/>
            <person name="Bardou P."/>
            <person name="Bechner M."/>
            <person name="Bellec A."/>
            <person name="Berger A."/>
            <person name="Berges H."/>
            <person name="Bidwell S."/>
            <person name="Bisseling T."/>
            <person name="Choisne N."/>
            <person name="Couloux A."/>
            <person name="Denny R."/>
            <person name="Deshpande S."/>
            <person name="Dai X."/>
            <person name="Doyle J.J."/>
            <person name="Dudez A.M."/>
            <person name="Farmer A.D."/>
            <person name="Fouteau S."/>
            <person name="Franken C."/>
            <person name="Gibelin C."/>
            <person name="Gish J."/>
            <person name="Goldstein S."/>
            <person name="Gonzalez A.J."/>
            <person name="Green P.J."/>
            <person name="Hallab A."/>
            <person name="Hartog M."/>
            <person name="Hua A."/>
            <person name="Humphray S.J."/>
            <person name="Jeong D.H."/>
            <person name="Jing Y."/>
            <person name="Jocker A."/>
            <person name="Kenton S.M."/>
            <person name="Kim D.J."/>
            <person name="Klee K."/>
            <person name="Lai H."/>
            <person name="Lang C."/>
            <person name="Lin S."/>
            <person name="Macmil S.L."/>
            <person name="Magdelenat G."/>
            <person name="Matthews L."/>
            <person name="McCorrison J."/>
            <person name="Monaghan E.L."/>
            <person name="Mun J.H."/>
            <person name="Najar F.Z."/>
            <person name="Nicholson C."/>
            <person name="Noirot C."/>
            <person name="O'Bleness M."/>
            <person name="Paule C.R."/>
            <person name="Poulain J."/>
            <person name="Prion F."/>
            <person name="Qin B."/>
            <person name="Qu C."/>
            <person name="Retzel E.F."/>
            <person name="Riddle C."/>
            <person name="Sallet E."/>
            <person name="Samain S."/>
            <person name="Samson N."/>
            <person name="Sanders I."/>
            <person name="Saurat O."/>
            <person name="Scarpelli C."/>
            <person name="Schiex T."/>
            <person name="Segurens B."/>
            <person name="Severin A.J."/>
            <person name="Sherrier D.J."/>
            <person name="Shi R."/>
            <person name="Sims S."/>
            <person name="Singer S.R."/>
            <person name="Sinharoy S."/>
            <person name="Sterck L."/>
            <person name="Viollet A."/>
            <person name="Wang B.B."/>
            <person name="Wang K."/>
            <person name="Wang M."/>
            <person name="Wang X."/>
            <person name="Warfsmann J."/>
            <person name="Weissenbach J."/>
            <person name="White D.D."/>
            <person name="White J.D."/>
            <person name="Wiley G.B."/>
            <person name="Wincker P."/>
            <person name="Xing Y."/>
            <person name="Yang L."/>
            <person name="Yao Z."/>
            <person name="Ying F."/>
            <person name="Zhai J."/>
            <person name="Zhou L."/>
            <person name="Zuber A."/>
            <person name="Denarie J."/>
            <person name="Dixon R.A."/>
            <person name="May G.D."/>
            <person name="Schwartz D.C."/>
            <person name="Rogers J."/>
            <person name="Quetier F."/>
            <person name="Town C.D."/>
            <person name="Roe B.A."/>
        </authorList>
    </citation>
    <scope>NUCLEOTIDE SEQUENCE [LARGE SCALE GENOMIC DNA]</scope>
    <source>
        <strain evidence="2">A17</strain>
        <strain evidence="4 5">cv. Jemalong A17</strain>
    </source>
</reference>
<dbReference type="Pfam" id="PF07734">
    <property type="entry name" value="FBA_1"/>
    <property type="match status" value="1"/>
</dbReference>
<dbReference type="Proteomes" id="UP000002051">
    <property type="component" value="Unassembled WGS sequence"/>
</dbReference>
<dbReference type="InterPro" id="IPR050796">
    <property type="entry name" value="SCF_F-box_component"/>
</dbReference>
<dbReference type="PANTHER" id="PTHR31672:SF13">
    <property type="entry name" value="F-BOX PROTEIN CPR30-LIKE"/>
    <property type="match status" value="1"/>
</dbReference>
<dbReference type="Proteomes" id="UP000265566">
    <property type="component" value="Chromosome 6"/>
</dbReference>
<reference evidence="3" key="4">
    <citation type="journal article" date="2018" name="Nat. Plants">
        <title>Whole-genome landscape of Medicago truncatula symbiotic genes.</title>
        <authorList>
            <person name="Pecrix Y."/>
            <person name="Gamas P."/>
            <person name="Carrere S."/>
        </authorList>
    </citation>
    <scope>NUCLEOTIDE SEQUENCE</scope>
    <source>
        <tissue evidence="3">Leaves</tissue>
    </source>
</reference>
<dbReference type="InterPro" id="IPR006527">
    <property type="entry name" value="F-box-assoc_dom_typ1"/>
</dbReference>
<reference evidence="2 5" key="2">
    <citation type="journal article" date="2014" name="BMC Genomics">
        <title>An improved genome release (version Mt4.0) for the model legume Medicago truncatula.</title>
        <authorList>
            <person name="Tang H."/>
            <person name="Krishnakumar V."/>
            <person name="Bidwell S."/>
            <person name="Rosen B."/>
            <person name="Chan A."/>
            <person name="Zhou S."/>
            <person name="Gentzbittel L."/>
            <person name="Childs K.L."/>
            <person name="Yandell M."/>
            <person name="Gundlach H."/>
            <person name="Mayer K.F."/>
            <person name="Schwartz D.C."/>
            <person name="Town C.D."/>
        </authorList>
    </citation>
    <scope>GENOME REANNOTATION</scope>
    <source>
        <strain evidence="2">A17</strain>
        <strain evidence="4 5">cv. Jemalong A17</strain>
    </source>
</reference>
<evidence type="ECO:0000313" key="5">
    <source>
        <dbReference type="Proteomes" id="UP000002051"/>
    </source>
</evidence>
<evidence type="ECO:0000313" key="2">
    <source>
        <dbReference type="EMBL" id="KEH17001.1"/>
    </source>
</evidence>
<dbReference type="PANTHER" id="PTHR31672">
    <property type="entry name" value="BNACNNG10540D PROTEIN"/>
    <property type="match status" value="1"/>
</dbReference>
<name>A0A072TIG5_MEDTR</name>
<dbReference type="SUPFAM" id="SSF81383">
    <property type="entry name" value="F-box domain"/>
    <property type="match status" value="1"/>
</dbReference>
<reference evidence="4" key="3">
    <citation type="submission" date="2015-06" db="UniProtKB">
        <authorList>
            <consortium name="EnsemblPlants"/>
        </authorList>
    </citation>
    <scope>IDENTIFICATION</scope>
    <source>
        <strain evidence="4">cv. Jemalong A17</strain>
    </source>
</reference>
<evidence type="ECO:0000259" key="1">
    <source>
        <dbReference type="Pfam" id="PF07734"/>
    </source>
</evidence>
<dbReference type="InterPro" id="IPR036047">
    <property type="entry name" value="F-box-like_dom_sf"/>
</dbReference>
<dbReference type="AlphaFoldDB" id="A0A072TIG5"/>
<dbReference type="Gramene" id="rna36803">
    <property type="protein sequence ID" value="RHN52169.1"/>
    <property type="gene ID" value="gene36803"/>
</dbReference>
<dbReference type="EMBL" id="PSQE01000006">
    <property type="protein sequence ID" value="RHN52169.1"/>
    <property type="molecule type" value="Genomic_DNA"/>
</dbReference>
<gene>
    <name evidence="2" type="ORF">MTR_0054s0100</name>
    <name evidence="3" type="ORF">MtrunA17_Chr6g0477501</name>
</gene>
<proteinExistence type="predicted"/>
<dbReference type="EMBL" id="KL402779">
    <property type="protein sequence ID" value="KEH17001.1"/>
    <property type="molecule type" value="Genomic_DNA"/>
</dbReference>
<accession>A0A072TIG5</accession>
<evidence type="ECO:0000313" key="3">
    <source>
        <dbReference type="EMBL" id="RHN52169.1"/>
    </source>
</evidence>
<protein>
    <submittedName>
        <fullName evidence="2">F-box protein interaction domain protein</fullName>
    </submittedName>
    <submittedName>
        <fullName evidence="3">Putative F-box domain-containing protein</fullName>
    </submittedName>
</protein>
<dbReference type="NCBIfam" id="TIGR01640">
    <property type="entry name" value="F_box_assoc_1"/>
    <property type="match status" value="1"/>
</dbReference>
<feature type="domain" description="F-box associated beta-propeller type 1" evidence="1">
    <location>
        <begin position="114"/>
        <end position="375"/>
    </location>
</feature>
<dbReference type="HOGENOM" id="CLU_027176_5_0_1"/>
<organism evidence="2 5">
    <name type="scientific">Medicago truncatula</name>
    <name type="common">Barrel medic</name>
    <name type="synonym">Medicago tribuloides</name>
    <dbReference type="NCBI Taxonomy" id="3880"/>
    <lineage>
        <taxon>Eukaryota</taxon>
        <taxon>Viridiplantae</taxon>
        <taxon>Streptophyta</taxon>
        <taxon>Embryophyta</taxon>
        <taxon>Tracheophyta</taxon>
        <taxon>Spermatophyta</taxon>
        <taxon>Magnoliopsida</taxon>
        <taxon>eudicotyledons</taxon>
        <taxon>Gunneridae</taxon>
        <taxon>Pentapetalae</taxon>
        <taxon>rosids</taxon>
        <taxon>fabids</taxon>
        <taxon>Fabales</taxon>
        <taxon>Fabaceae</taxon>
        <taxon>Papilionoideae</taxon>
        <taxon>50 kb inversion clade</taxon>
        <taxon>NPAAA clade</taxon>
        <taxon>Hologalegina</taxon>
        <taxon>IRL clade</taxon>
        <taxon>Trifolieae</taxon>
        <taxon>Medicago</taxon>
    </lineage>
</organism>
<dbReference type="STRING" id="3880.A0A072TIG5"/>
<sequence length="409" mass="46639">MENKSTAATNAKVRNYIADDISFTILSKLPLQSLNRFRCVRKSWSLLFENQHLMNMIRKNFLCNLNCCSYYDQSSLLLKYLDETHKDILYSLSRERFGNKVKLDCKNLIDHLYIFRIFGLGSINGIVCVHANSNCGAIVFWNPATQAIKLIPPSPLELVELPIPGVAKEFVNVEAFTYLHGFGYDSVIDDYKVICLVSFDIQVELGDTFSDSLLEDIYLDELWEIYSLRSNSWRKLDIDMPSSSYCIEGTQVYMDGVCHWLCEENTPAGPCLVSFYLRNEVFCITPIPSDEDDCFKFKASKINLVLLNGSISLTAFHRETTTFHIAILGELGIKESWIKLFTVGPLSCVERPIGVGTKGEIFFQRKDNELAWFDLSTQVIEELGYKARGPYTRISLYKENILVIEGISN</sequence>
<keyword evidence="5" id="KW-1185">Reference proteome</keyword>
<dbReference type="EnsemblPlants" id="KEH17001">
    <property type="protein sequence ID" value="KEH17001"/>
    <property type="gene ID" value="MTR_0054s0100"/>
</dbReference>
<evidence type="ECO:0000313" key="4">
    <source>
        <dbReference type="EnsemblPlants" id="KEH17001"/>
    </source>
</evidence>